<dbReference type="PANTHER" id="PTHR12048:SF0">
    <property type="entry name" value="CCAAT_ENHANCER-BINDING PROTEIN ZETA"/>
    <property type="match status" value="1"/>
</dbReference>
<feature type="region of interest" description="Disordered" evidence="2">
    <location>
        <begin position="898"/>
        <end position="941"/>
    </location>
</feature>
<dbReference type="SUPFAM" id="SSF48371">
    <property type="entry name" value="ARM repeat"/>
    <property type="match status" value="1"/>
</dbReference>
<dbReference type="InParanoid" id="A0A200PSE2"/>
<proteinExistence type="inferred from homology"/>
<feature type="domain" description="CCAAT-binding factor" evidence="3">
    <location>
        <begin position="566"/>
        <end position="811"/>
    </location>
</feature>
<feature type="compositionally biased region" description="Basic and acidic residues" evidence="2">
    <location>
        <begin position="46"/>
        <end position="125"/>
    </location>
</feature>
<dbReference type="GO" id="GO:0005634">
    <property type="term" value="C:nucleus"/>
    <property type="evidence" value="ECO:0007669"/>
    <property type="project" value="TreeGrafter"/>
</dbReference>
<organism evidence="4 5">
    <name type="scientific">Macleaya cordata</name>
    <name type="common">Five-seeded plume-poppy</name>
    <name type="synonym">Bocconia cordata</name>
    <dbReference type="NCBI Taxonomy" id="56857"/>
    <lineage>
        <taxon>Eukaryota</taxon>
        <taxon>Viridiplantae</taxon>
        <taxon>Streptophyta</taxon>
        <taxon>Embryophyta</taxon>
        <taxon>Tracheophyta</taxon>
        <taxon>Spermatophyta</taxon>
        <taxon>Magnoliopsida</taxon>
        <taxon>Ranunculales</taxon>
        <taxon>Papaveraceae</taxon>
        <taxon>Papaveroideae</taxon>
        <taxon>Macleaya</taxon>
    </lineage>
</organism>
<name>A0A200PSE2_MACCD</name>
<feature type="compositionally biased region" description="Acidic residues" evidence="2">
    <location>
        <begin position="922"/>
        <end position="941"/>
    </location>
</feature>
<feature type="region of interest" description="Disordered" evidence="2">
    <location>
        <begin position="708"/>
        <end position="778"/>
    </location>
</feature>
<feature type="compositionally biased region" description="Low complexity" evidence="2">
    <location>
        <begin position="28"/>
        <end position="43"/>
    </location>
</feature>
<evidence type="ECO:0000259" key="3">
    <source>
        <dbReference type="Pfam" id="PF03914"/>
    </source>
</evidence>
<comment type="similarity">
    <text evidence="1">Belongs to the CBF/MAK21 family.</text>
</comment>
<evidence type="ECO:0000256" key="1">
    <source>
        <dbReference type="ARBA" id="ARBA00007797"/>
    </source>
</evidence>
<comment type="caution">
    <text evidence="4">The sequence shown here is derived from an EMBL/GenBank/DDBJ whole genome shotgun (WGS) entry which is preliminary data.</text>
</comment>
<gene>
    <name evidence="4" type="ORF">BVC80_1809g29</name>
</gene>
<dbReference type="InterPro" id="IPR040155">
    <property type="entry name" value="CEBPZ/Mak21-like"/>
</dbReference>
<evidence type="ECO:0000256" key="2">
    <source>
        <dbReference type="SAM" id="MobiDB-lite"/>
    </source>
</evidence>
<feature type="region of interest" description="Disordered" evidence="2">
    <location>
        <begin position="472"/>
        <end position="512"/>
    </location>
</feature>
<accession>A0A200PSE2</accession>
<keyword evidence="5" id="KW-1185">Reference proteome</keyword>
<feature type="compositionally biased region" description="Acidic residues" evidence="2">
    <location>
        <begin position="716"/>
        <end position="740"/>
    </location>
</feature>
<dbReference type="InterPro" id="IPR016024">
    <property type="entry name" value="ARM-type_fold"/>
</dbReference>
<reference evidence="4 5" key="1">
    <citation type="journal article" date="2017" name="Mol. Plant">
        <title>The Genome of Medicinal Plant Macleaya cordata Provides New Insights into Benzylisoquinoline Alkaloids Metabolism.</title>
        <authorList>
            <person name="Liu X."/>
            <person name="Liu Y."/>
            <person name="Huang P."/>
            <person name="Ma Y."/>
            <person name="Qing Z."/>
            <person name="Tang Q."/>
            <person name="Cao H."/>
            <person name="Cheng P."/>
            <person name="Zheng Y."/>
            <person name="Yuan Z."/>
            <person name="Zhou Y."/>
            <person name="Liu J."/>
            <person name="Tang Z."/>
            <person name="Zhuo Y."/>
            <person name="Zhang Y."/>
            <person name="Yu L."/>
            <person name="Huang J."/>
            <person name="Yang P."/>
            <person name="Peng Q."/>
            <person name="Zhang J."/>
            <person name="Jiang W."/>
            <person name="Zhang Z."/>
            <person name="Lin K."/>
            <person name="Ro D.K."/>
            <person name="Chen X."/>
            <person name="Xiong X."/>
            <person name="Shang Y."/>
            <person name="Huang S."/>
            <person name="Zeng J."/>
        </authorList>
    </citation>
    <scope>NUCLEOTIDE SEQUENCE [LARGE SCALE GENOMIC DNA]</scope>
    <source>
        <strain evidence="5">cv. BLH2017</strain>
        <tissue evidence="4">Root</tissue>
    </source>
</reference>
<dbReference type="FunCoup" id="A0A200PSE2">
    <property type="interactions" value="2903"/>
</dbReference>
<dbReference type="InterPro" id="IPR005612">
    <property type="entry name" value="CCAAT-binding_factor"/>
</dbReference>
<dbReference type="Proteomes" id="UP000195402">
    <property type="component" value="Unassembled WGS sequence"/>
</dbReference>
<dbReference type="PANTHER" id="PTHR12048">
    <property type="entry name" value="CCAAT-BINDING FACTOR-RELATED"/>
    <property type="match status" value="1"/>
</dbReference>
<protein>
    <submittedName>
        <fullName evidence="4">CCAAT-binding factor</fullName>
    </submittedName>
</protein>
<dbReference type="AlphaFoldDB" id="A0A200PSE2"/>
<feature type="compositionally biased region" description="Basic and acidic residues" evidence="2">
    <location>
        <begin position="472"/>
        <end position="501"/>
    </location>
</feature>
<sequence length="991" mass="111023">MAISKGKKVKDTKDIELIKSDVASFASSIGLSSSSSLPNSSGFDDSDFRKKGTIKPEKPEKPQNLKKISGEETKKPKNEKFEKKKPTNEKFEKKKPMNEKFEKQKPTNGKFEKQKPTNGKFEKRNNMNNQVVKDKAPQPSPVSIEPKPFNKWKNLPKLPCVKATSLGVWYTDAAELEAKVIGSEGKKIEMKNAEEWKNLVAKKKAVGERLMAQYTEDFEMSRGNTGDIKMLLATQRSGTAVDKVSAFSVLMGENPIANMRSLDALLAMVTSKVGKRHALTGFEALKELFLSSLLPDRKLKTLFQRPLNHLPESKDGYSLLLFWYWEECLKQRYERFVVALEEASRDMLPVLKEKGLKTMYALLRSKSEQERRLLSALVNKLGDPENKGASNADFHLSNLLSEHPNMKAVVIDEVDSFLFRPHLGLRSKYHAVNFLCQIRLSHKGDGPKVAKRLVDVYFALFKLLISETGADGKLDKNNKRDDKNNIREDKHNKREDKKETGSLRNNKVESPLGSNVEMDSRLLSALLTGVNRAFPFVASDEADDVIEVQTPMLFKLVHSKNFNVGVQALMLLDKISSKNQIVSDRFYRALYSKLLLPAAMNSSKAEMFIGLLLRAMKCDVNLRRVSAFSKRILQVALQQPAQFACGCLFLLSEVLKARPPLWNMVLQNEAIDDDLEHFEDIIEDTENEPGTVPSEQPENAVAMVRNSNNGVKTDTDSSDSQDEVDSSDSDSDDDGSDGEDNMLRGDGMKNVGESKTALTSGKKQPQLPKLSLPGGYDPRHREPSYCNANRASWWELMVLASHVHPSVATMARTLLSGANIVYNGNPLNDLSLPAFLDKFMEKKPKSSTWHGGSQIEPAKKLDTNNHLIGAEILSLAEVDVPPEDLVFHKFYMNKMNSSKKPKKKKKKKTAEDEATEVLYGVDGDEDDDGSQEIGGDESDNEEIENILDSGARSYTNDYKDLLSSNTGVRLPLWNLALPLRTTLPLRRYALP</sequence>
<feature type="compositionally biased region" description="Basic residues" evidence="2">
    <location>
        <begin position="898"/>
        <end position="908"/>
    </location>
</feature>
<evidence type="ECO:0000313" key="4">
    <source>
        <dbReference type="EMBL" id="OVA01161.1"/>
    </source>
</evidence>
<dbReference type="OrthoDB" id="28947at2759"/>
<dbReference type="OMA" id="NKLGHPN"/>
<dbReference type="STRING" id="56857.A0A200PSE2"/>
<dbReference type="EMBL" id="MVGT01004176">
    <property type="protein sequence ID" value="OVA01161.1"/>
    <property type="molecule type" value="Genomic_DNA"/>
</dbReference>
<feature type="region of interest" description="Disordered" evidence="2">
    <location>
        <begin position="28"/>
        <end position="147"/>
    </location>
</feature>
<dbReference type="Pfam" id="PF03914">
    <property type="entry name" value="CBF"/>
    <property type="match status" value="1"/>
</dbReference>
<evidence type="ECO:0000313" key="5">
    <source>
        <dbReference type="Proteomes" id="UP000195402"/>
    </source>
</evidence>